<dbReference type="InterPro" id="IPR035906">
    <property type="entry name" value="MetI-like_sf"/>
</dbReference>
<dbReference type="GO" id="GO:0055085">
    <property type="term" value="P:transmembrane transport"/>
    <property type="evidence" value="ECO:0007669"/>
    <property type="project" value="InterPro"/>
</dbReference>
<dbReference type="InterPro" id="IPR000515">
    <property type="entry name" value="MetI-like"/>
</dbReference>
<evidence type="ECO:0000256" key="7">
    <source>
        <dbReference type="RuleBase" id="RU363032"/>
    </source>
</evidence>
<accession>A0A853DYT6</accession>
<dbReference type="AlphaFoldDB" id="A0A853DYT6"/>
<dbReference type="EMBL" id="JACCHJ010000001">
    <property type="protein sequence ID" value="NYK11950.1"/>
    <property type="molecule type" value="Genomic_DNA"/>
</dbReference>
<dbReference type="Pfam" id="PF00528">
    <property type="entry name" value="BPD_transp_1"/>
    <property type="match status" value="1"/>
</dbReference>
<evidence type="ECO:0000256" key="3">
    <source>
        <dbReference type="ARBA" id="ARBA00022475"/>
    </source>
</evidence>
<protein>
    <submittedName>
        <fullName evidence="10">Peptide/nickel transport system permease protein</fullName>
    </submittedName>
</protein>
<sequence>MTETLSLDRAAASGTPTATDADSAARSRRAARGASTVRDLLGRPGLVVSAVWILLLLVAAVAPTLFTPVDPLETTGPVRQAPSLAHLFGTDAIGRDLFSRVVHGAGLSLGAAAIAVVVGLLAGTVIGLVAGYRGGWVDAVLMRFTDVLLAIPGLLLSLAFVVALGFGTVNVAIAVGVTSVASNARVLRSEVLRVRSSVYVEAAVAGGAGKLRVLLRHVLPNSISPLLALVALDFSSAILAISALSFLGYGAQPPTPEWGALVANGRDFLATAWWMTTIPGLVIALTVLAGNRISRGLSNLGTAGGAR</sequence>
<dbReference type="RefSeq" id="WP_179702257.1">
    <property type="nucleotide sequence ID" value="NZ_BAAAHA010000002.1"/>
</dbReference>
<proteinExistence type="inferred from homology"/>
<organism evidence="10 11">
    <name type="scientific">Leifsonia naganoensis</name>
    <dbReference type="NCBI Taxonomy" id="150025"/>
    <lineage>
        <taxon>Bacteria</taxon>
        <taxon>Bacillati</taxon>
        <taxon>Actinomycetota</taxon>
        <taxon>Actinomycetes</taxon>
        <taxon>Micrococcales</taxon>
        <taxon>Microbacteriaceae</taxon>
        <taxon>Leifsonia</taxon>
    </lineage>
</organism>
<feature type="transmembrane region" description="Helical" evidence="7">
    <location>
        <begin position="271"/>
        <end position="290"/>
    </location>
</feature>
<keyword evidence="5 7" id="KW-1133">Transmembrane helix</keyword>
<dbReference type="PROSITE" id="PS50928">
    <property type="entry name" value="ABC_TM1"/>
    <property type="match status" value="1"/>
</dbReference>
<evidence type="ECO:0000256" key="6">
    <source>
        <dbReference type="ARBA" id="ARBA00023136"/>
    </source>
</evidence>
<dbReference type="SUPFAM" id="SSF161098">
    <property type="entry name" value="MetI-like"/>
    <property type="match status" value="1"/>
</dbReference>
<feature type="domain" description="ABC transmembrane type-1" evidence="9">
    <location>
        <begin position="105"/>
        <end position="294"/>
    </location>
</feature>
<feature type="transmembrane region" description="Helical" evidence="7">
    <location>
        <begin position="107"/>
        <end position="132"/>
    </location>
</feature>
<dbReference type="Proteomes" id="UP000521075">
    <property type="component" value="Unassembled WGS sequence"/>
</dbReference>
<keyword evidence="6 7" id="KW-0472">Membrane</keyword>
<evidence type="ECO:0000256" key="1">
    <source>
        <dbReference type="ARBA" id="ARBA00004651"/>
    </source>
</evidence>
<name>A0A853DYT6_9MICO</name>
<dbReference type="CDD" id="cd06261">
    <property type="entry name" value="TM_PBP2"/>
    <property type="match status" value="1"/>
</dbReference>
<reference evidence="10 11" key="1">
    <citation type="submission" date="2020-07" db="EMBL/GenBank/DDBJ databases">
        <title>Sequencing the genomes of 1000 actinobacteria strains.</title>
        <authorList>
            <person name="Klenk H.-P."/>
        </authorList>
    </citation>
    <scope>NUCLEOTIDE SEQUENCE [LARGE SCALE GENOMIC DNA]</scope>
    <source>
        <strain evidence="10 11">DSM 15166</strain>
    </source>
</reference>
<comment type="caution">
    <text evidence="10">The sequence shown here is derived from an EMBL/GenBank/DDBJ whole genome shotgun (WGS) entry which is preliminary data.</text>
</comment>
<evidence type="ECO:0000313" key="11">
    <source>
        <dbReference type="Proteomes" id="UP000521075"/>
    </source>
</evidence>
<feature type="region of interest" description="Disordered" evidence="8">
    <location>
        <begin position="1"/>
        <end position="27"/>
    </location>
</feature>
<evidence type="ECO:0000256" key="5">
    <source>
        <dbReference type="ARBA" id="ARBA00022989"/>
    </source>
</evidence>
<comment type="subcellular location">
    <subcellularLocation>
        <location evidence="1 7">Cell membrane</location>
        <topology evidence="1 7">Multi-pass membrane protein</topology>
    </subcellularLocation>
</comment>
<evidence type="ECO:0000256" key="2">
    <source>
        <dbReference type="ARBA" id="ARBA00022448"/>
    </source>
</evidence>
<evidence type="ECO:0000256" key="8">
    <source>
        <dbReference type="SAM" id="MobiDB-lite"/>
    </source>
</evidence>
<dbReference type="InterPro" id="IPR050366">
    <property type="entry name" value="BP-dependent_transpt_permease"/>
</dbReference>
<dbReference type="GO" id="GO:0005886">
    <property type="term" value="C:plasma membrane"/>
    <property type="evidence" value="ECO:0007669"/>
    <property type="project" value="UniProtKB-SubCell"/>
</dbReference>
<dbReference type="PANTHER" id="PTHR43386:SF1">
    <property type="entry name" value="D,D-DIPEPTIDE TRANSPORT SYSTEM PERMEASE PROTEIN DDPC-RELATED"/>
    <property type="match status" value="1"/>
</dbReference>
<feature type="transmembrane region" description="Helical" evidence="7">
    <location>
        <begin position="227"/>
        <end position="251"/>
    </location>
</feature>
<feature type="compositionally biased region" description="Low complexity" evidence="8">
    <location>
        <begin position="10"/>
        <end position="24"/>
    </location>
</feature>
<keyword evidence="3" id="KW-1003">Cell membrane</keyword>
<feature type="transmembrane region" description="Helical" evidence="7">
    <location>
        <begin position="46"/>
        <end position="66"/>
    </location>
</feature>
<feature type="transmembrane region" description="Helical" evidence="7">
    <location>
        <begin position="144"/>
        <end position="177"/>
    </location>
</feature>
<keyword evidence="11" id="KW-1185">Reference proteome</keyword>
<dbReference type="Gene3D" id="1.10.3720.10">
    <property type="entry name" value="MetI-like"/>
    <property type="match status" value="1"/>
</dbReference>
<evidence type="ECO:0000256" key="4">
    <source>
        <dbReference type="ARBA" id="ARBA00022692"/>
    </source>
</evidence>
<evidence type="ECO:0000313" key="10">
    <source>
        <dbReference type="EMBL" id="NYK11950.1"/>
    </source>
</evidence>
<keyword evidence="2 7" id="KW-0813">Transport</keyword>
<keyword evidence="4 7" id="KW-0812">Transmembrane</keyword>
<evidence type="ECO:0000259" key="9">
    <source>
        <dbReference type="PROSITE" id="PS50928"/>
    </source>
</evidence>
<comment type="similarity">
    <text evidence="7">Belongs to the binding-protein-dependent transport system permease family.</text>
</comment>
<dbReference type="PANTHER" id="PTHR43386">
    <property type="entry name" value="OLIGOPEPTIDE TRANSPORT SYSTEM PERMEASE PROTEIN APPC"/>
    <property type="match status" value="1"/>
</dbReference>
<gene>
    <name evidence="10" type="ORF">HNR14_003831</name>
</gene>